<name>A0A8S0SLJ9_OLEEU</name>
<dbReference type="PANTHER" id="PTHR36562:SF5">
    <property type="entry name" value="SERINE_ARGININE REPETITIVE MATRIX 2"/>
    <property type="match status" value="1"/>
</dbReference>
<dbReference type="EMBL" id="CACTIH010005458">
    <property type="protein sequence ID" value="CAA2993843.1"/>
    <property type="molecule type" value="Genomic_DNA"/>
</dbReference>
<dbReference type="Proteomes" id="UP000594638">
    <property type="component" value="Unassembled WGS sequence"/>
</dbReference>
<dbReference type="OrthoDB" id="10267305at2759"/>
<comment type="caution">
    <text evidence="1">The sequence shown here is derived from an EMBL/GenBank/DDBJ whole genome shotgun (WGS) entry which is preliminary data.</text>
</comment>
<gene>
    <name evidence="1" type="ORF">OLEA9_A078341</name>
</gene>
<keyword evidence="2" id="KW-1185">Reference proteome</keyword>
<dbReference type="AlphaFoldDB" id="A0A8S0SLJ9"/>
<dbReference type="PANTHER" id="PTHR36562">
    <property type="entry name" value="SERINE/ARGININE REPETITIVE MATRIX 2"/>
    <property type="match status" value="1"/>
</dbReference>
<evidence type="ECO:0000313" key="1">
    <source>
        <dbReference type="EMBL" id="CAA2993843.1"/>
    </source>
</evidence>
<dbReference type="CDD" id="cd21372">
    <property type="entry name" value="cwf21_CWC21-like"/>
    <property type="match status" value="1"/>
</dbReference>
<protein>
    <submittedName>
        <fullName evidence="1">Uncharacterized protein</fullName>
    </submittedName>
</protein>
<organism evidence="1 2">
    <name type="scientific">Olea europaea subsp. europaea</name>
    <dbReference type="NCBI Taxonomy" id="158383"/>
    <lineage>
        <taxon>Eukaryota</taxon>
        <taxon>Viridiplantae</taxon>
        <taxon>Streptophyta</taxon>
        <taxon>Embryophyta</taxon>
        <taxon>Tracheophyta</taxon>
        <taxon>Spermatophyta</taxon>
        <taxon>Magnoliopsida</taxon>
        <taxon>eudicotyledons</taxon>
        <taxon>Gunneridae</taxon>
        <taxon>Pentapetalae</taxon>
        <taxon>asterids</taxon>
        <taxon>lamiids</taxon>
        <taxon>Lamiales</taxon>
        <taxon>Oleaceae</taxon>
        <taxon>Oleeae</taxon>
        <taxon>Olea</taxon>
    </lineage>
</organism>
<sequence length="136" mass="15079">MSMLSTHLASSSTASNQDSNIISHAAGGQDQEDDWEGRSSARLLEVVLGLCYLLLKSIFDITMYNGIRLQTARGSGTNGYIQANEFFIRLKMSKVLTDSSNGFEIDQGTVGVTRKANKEILEHDRKRQIELKLLVL</sequence>
<proteinExistence type="predicted"/>
<evidence type="ECO:0000313" key="2">
    <source>
        <dbReference type="Proteomes" id="UP000594638"/>
    </source>
</evidence>
<reference evidence="1 2" key="1">
    <citation type="submission" date="2019-12" db="EMBL/GenBank/DDBJ databases">
        <authorList>
            <person name="Alioto T."/>
            <person name="Alioto T."/>
            <person name="Gomez Garrido J."/>
        </authorList>
    </citation>
    <scope>NUCLEOTIDE SEQUENCE [LARGE SCALE GENOMIC DNA]</scope>
</reference>
<accession>A0A8S0SLJ9</accession>
<dbReference type="GO" id="GO:0005634">
    <property type="term" value="C:nucleus"/>
    <property type="evidence" value="ECO:0007669"/>
    <property type="project" value="TreeGrafter"/>
</dbReference>
<dbReference type="InterPro" id="IPR051372">
    <property type="entry name" value="CWC21"/>
</dbReference>
<dbReference type="Gramene" id="OE9A078341T1">
    <property type="protein sequence ID" value="OE9A078341C1"/>
    <property type="gene ID" value="OE9A078341"/>
</dbReference>